<organism evidence="1 2">
    <name type="scientific">Melastoma candidum</name>
    <dbReference type="NCBI Taxonomy" id="119954"/>
    <lineage>
        <taxon>Eukaryota</taxon>
        <taxon>Viridiplantae</taxon>
        <taxon>Streptophyta</taxon>
        <taxon>Embryophyta</taxon>
        <taxon>Tracheophyta</taxon>
        <taxon>Spermatophyta</taxon>
        <taxon>Magnoliopsida</taxon>
        <taxon>eudicotyledons</taxon>
        <taxon>Gunneridae</taxon>
        <taxon>Pentapetalae</taxon>
        <taxon>rosids</taxon>
        <taxon>malvids</taxon>
        <taxon>Myrtales</taxon>
        <taxon>Melastomataceae</taxon>
        <taxon>Melastomatoideae</taxon>
        <taxon>Melastomateae</taxon>
        <taxon>Melastoma</taxon>
    </lineage>
</organism>
<gene>
    <name evidence="1" type="ORF">MLD38_002884</name>
</gene>
<proteinExistence type="predicted"/>
<protein>
    <submittedName>
        <fullName evidence="1">Uncharacterized protein</fullName>
    </submittedName>
</protein>
<evidence type="ECO:0000313" key="1">
    <source>
        <dbReference type="EMBL" id="KAI4384778.1"/>
    </source>
</evidence>
<comment type="caution">
    <text evidence="1">The sequence shown here is derived from an EMBL/GenBank/DDBJ whole genome shotgun (WGS) entry which is preliminary data.</text>
</comment>
<reference evidence="2" key="1">
    <citation type="journal article" date="2023" name="Front. Plant Sci.">
        <title>Chromosomal-level genome assembly of Melastoma candidum provides insights into trichome evolution.</title>
        <authorList>
            <person name="Zhong Y."/>
            <person name="Wu W."/>
            <person name="Sun C."/>
            <person name="Zou P."/>
            <person name="Liu Y."/>
            <person name="Dai S."/>
            <person name="Zhou R."/>
        </authorList>
    </citation>
    <scope>NUCLEOTIDE SEQUENCE [LARGE SCALE GENOMIC DNA]</scope>
</reference>
<name>A0ACB9S0G1_9MYRT</name>
<sequence>MVRLSCDPRQPPNDHIPDVAGWKEALAMEHVELACLPESEPPESPDNPANQVHSDASESNIPLIAGNRSGDADGLTEVSNKTQQDKGLKKKYIPKQRGSNIAS</sequence>
<dbReference type="EMBL" id="CM042881">
    <property type="protein sequence ID" value="KAI4384778.1"/>
    <property type="molecule type" value="Genomic_DNA"/>
</dbReference>
<keyword evidence="2" id="KW-1185">Reference proteome</keyword>
<dbReference type="Proteomes" id="UP001057402">
    <property type="component" value="Chromosome 2"/>
</dbReference>
<accession>A0ACB9S0G1</accession>
<evidence type="ECO:0000313" key="2">
    <source>
        <dbReference type="Proteomes" id="UP001057402"/>
    </source>
</evidence>